<sequence length="204" mass="21306">MLDRHLRPLIDPPLNRIGVWLARAGFGADLVTLIGLVFGLAAAVAIGAGQVWWGLGLILASRLADGLDGAVARATQPSDRGGYFDILADFGFYAAIPLGFVWLEPAANGLAGAALLGAFYINAASFLGFAILAAKHNLSTEARGKKSWYHAGGLLEGSETIAFFVAFCLFPAAFVPIAWVFAALCLVTALARVAAAAAQFRDQG</sequence>
<protein>
    <submittedName>
        <fullName evidence="4">CDP-alcohol phosphatidyltransferase family protein</fullName>
    </submittedName>
</protein>
<feature type="transmembrane region" description="Helical" evidence="3">
    <location>
        <begin position="154"/>
        <end position="173"/>
    </location>
</feature>
<evidence type="ECO:0000256" key="2">
    <source>
        <dbReference type="RuleBase" id="RU003750"/>
    </source>
</evidence>
<dbReference type="RefSeq" id="WP_264506970.1">
    <property type="nucleotide sequence ID" value="NZ_JAPDFL010000001.1"/>
</dbReference>
<keyword evidence="1 2" id="KW-0808">Transferase</keyword>
<keyword evidence="3" id="KW-0812">Transmembrane</keyword>
<organism evidence="4 5">
    <name type="scientific">Pararhodobacter zhoushanensis</name>
    <dbReference type="NCBI Taxonomy" id="2479545"/>
    <lineage>
        <taxon>Bacteria</taxon>
        <taxon>Pseudomonadati</taxon>
        <taxon>Pseudomonadota</taxon>
        <taxon>Alphaproteobacteria</taxon>
        <taxon>Rhodobacterales</taxon>
        <taxon>Paracoccaceae</taxon>
        <taxon>Pararhodobacter</taxon>
    </lineage>
</organism>
<dbReference type="Pfam" id="PF01066">
    <property type="entry name" value="CDP-OH_P_transf"/>
    <property type="match status" value="1"/>
</dbReference>
<accession>A0ABT3H2Y9</accession>
<evidence type="ECO:0000313" key="5">
    <source>
        <dbReference type="Proteomes" id="UP001208938"/>
    </source>
</evidence>
<dbReference type="InterPro" id="IPR000462">
    <property type="entry name" value="CDP-OH_P_trans"/>
</dbReference>
<dbReference type="Proteomes" id="UP001208938">
    <property type="component" value="Unassembled WGS sequence"/>
</dbReference>
<evidence type="ECO:0000256" key="1">
    <source>
        <dbReference type="ARBA" id="ARBA00022679"/>
    </source>
</evidence>
<dbReference type="InterPro" id="IPR043130">
    <property type="entry name" value="CDP-OH_PTrfase_TM_dom"/>
</dbReference>
<comment type="similarity">
    <text evidence="2">Belongs to the CDP-alcohol phosphatidyltransferase class-I family.</text>
</comment>
<keyword evidence="5" id="KW-1185">Reference proteome</keyword>
<reference evidence="4 5" key="1">
    <citation type="submission" date="2022-10" db="EMBL/GenBank/DDBJ databases">
        <title>Pararhodobacter sp. nov., isolated from marine algae.</title>
        <authorList>
            <person name="Choi B.J."/>
            <person name="Kim J.M."/>
            <person name="Lee J.K."/>
            <person name="Choi D.G."/>
            <person name="Jeon C.O."/>
        </authorList>
    </citation>
    <scope>NUCLEOTIDE SEQUENCE [LARGE SCALE GENOMIC DNA]</scope>
    <source>
        <strain evidence="4 5">ZQ420</strain>
    </source>
</reference>
<evidence type="ECO:0000313" key="4">
    <source>
        <dbReference type="EMBL" id="MCW1934147.1"/>
    </source>
</evidence>
<gene>
    <name evidence="4" type="ORF">OKW52_18275</name>
</gene>
<evidence type="ECO:0000256" key="3">
    <source>
        <dbReference type="SAM" id="Phobius"/>
    </source>
</evidence>
<keyword evidence="3" id="KW-0472">Membrane</keyword>
<proteinExistence type="inferred from homology"/>
<feature type="transmembrane region" description="Helical" evidence="3">
    <location>
        <begin position="20"/>
        <end position="46"/>
    </location>
</feature>
<feature type="transmembrane region" description="Helical" evidence="3">
    <location>
        <begin position="83"/>
        <end position="103"/>
    </location>
</feature>
<dbReference type="EMBL" id="JAPDFL010000001">
    <property type="protein sequence ID" value="MCW1934147.1"/>
    <property type="molecule type" value="Genomic_DNA"/>
</dbReference>
<comment type="caution">
    <text evidence="4">The sequence shown here is derived from an EMBL/GenBank/DDBJ whole genome shotgun (WGS) entry which is preliminary data.</text>
</comment>
<dbReference type="InterPro" id="IPR048254">
    <property type="entry name" value="CDP_ALCOHOL_P_TRANSF_CS"/>
</dbReference>
<dbReference type="PROSITE" id="PS00379">
    <property type="entry name" value="CDP_ALCOHOL_P_TRANSF"/>
    <property type="match status" value="1"/>
</dbReference>
<dbReference type="Gene3D" id="1.20.120.1760">
    <property type="match status" value="1"/>
</dbReference>
<feature type="transmembrane region" description="Helical" evidence="3">
    <location>
        <begin position="109"/>
        <end position="133"/>
    </location>
</feature>
<keyword evidence="3" id="KW-1133">Transmembrane helix</keyword>
<name>A0ABT3H2Y9_9RHOB</name>